<reference evidence="3" key="1">
    <citation type="submission" date="2010-08" db="EMBL/GenBank/DDBJ databases">
        <authorList>
            <consortium name="Caenorhabditis japonica Sequencing Consortium"/>
            <person name="Wilson R.K."/>
        </authorList>
    </citation>
    <scope>NUCLEOTIDE SEQUENCE [LARGE SCALE GENOMIC DNA]</scope>
    <source>
        <strain evidence="3">DF5081</strain>
    </source>
</reference>
<organism evidence="2 3">
    <name type="scientific">Caenorhabditis japonica</name>
    <dbReference type="NCBI Taxonomy" id="281687"/>
    <lineage>
        <taxon>Eukaryota</taxon>
        <taxon>Metazoa</taxon>
        <taxon>Ecdysozoa</taxon>
        <taxon>Nematoda</taxon>
        <taxon>Chromadorea</taxon>
        <taxon>Rhabditida</taxon>
        <taxon>Rhabditina</taxon>
        <taxon>Rhabditomorpha</taxon>
        <taxon>Rhabditoidea</taxon>
        <taxon>Rhabditidae</taxon>
        <taxon>Peloderinae</taxon>
        <taxon>Caenorhabditis</taxon>
    </lineage>
</organism>
<feature type="signal peptide" evidence="1">
    <location>
        <begin position="1"/>
        <end position="22"/>
    </location>
</feature>
<evidence type="ECO:0000313" key="2">
    <source>
        <dbReference type="EnsemblMetazoa" id="CJA25568.1"/>
    </source>
</evidence>
<dbReference type="EnsemblMetazoa" id="CJA25568.1">
    <property type="protein sequence ID" value="CJA25568.1"/>
    <property type="gene ID" value="WBGene00181140"/>
</dbReference>
<dbReference type="AlphaFoldDB" id="A0A8R1E5F3"/>
<protein>
    <submittedName>
        <fullName evidence="2">Uncharacterized protein</fullName>
    </submittedName>
</protein>
<feature type="chain" id="PRO_5035918575" evidence="1">
    <location>
        <begin position="23"/>
        <end position="149"/>
    </location>
</feature>
<name>A0A8R1E5F3_CAEJA</name>
<keyword evidence="1" id="KW-0732">Signal</keyword>
<evidence type="ECO:0000256" key="1">
    <source>
        <dbReference type="SAM" id="SignalP"/>
    </source>
</evidence>
<proteinExistence type="predicted"/>
<reference evidence="2" key="2">
    <citation type="submission" date="2022-06" db="UniProtKB">
        <authorList>
            <consortium name="EnsemblMetazoa"/>
        </authorList>
    </citation>
    <scope>IDENTIFICATION</scope>
    <source>
        <strain evidence="2">DF5081</strain>
    </source>
</reference>
<evidence type="ECO:0000313" key="3">
    <source>
        <dbReference type="Proteomes" id="UP000005237"/>
    </source>
</evidence>
<dbReference type="Proteomes" id="UP000005237">
    <property type="component" value="Unassembled WGS sequence"/>
</dbReference>
<accession>A0A8R1E5F3</accession>
<sequence length="149" mass="15943">MPTSQRVISVFLIFSVYHVITAKTPSLNEIKNLKNSELDEIFGATMTESPPTNSFPDMPQQPDPIGRYNRVPTGVREVPINHEHALGPQPRVVSANNAEFNQLAAQGANVLATGANAFYRGAATVGEAFGIPSGGYQVPLFSQAASIFG</sequence>
<keyword evidence="3" id="KW-1185">Reference proteome</keyword>